<name>A0A6J4TJY3_9ACTN</name>
<feature type="compositionally biased region" description="Low complexity" evidence="1">
    <location>
        <begin position="143"/>
        <end position="155"/>
    </location>
</feature>
<feature type="non-terminal residue" evidence="2">
    <location>
        <position position="305"/>
    </location>
</feature>
<feature type="compositionally biased region" description="Low complexity" evidence="1">
    <location>
        <begin position="39"/>
        <end position="56"/>
    </location>
</feature>
<feature type="compositionally biased region" description="Pro residues" evidence="1">
    <location>
        <begin position="131"/>
        <end position="142"/>
    </location>
</feature>
<feature type="compositionally biased region" description="Basic residues" evidence="1">
    <location>
        <begin position="209"/>
        <end position="228"/>
    </location>
</feature>
<dbReference type="AlphaFoldDB" id="A0A6J4TJY3"/>
<dbReference type="EMBL" id="CADCVO010000572">
    <property type="protein sequence ID" value="CAA9525333.1"/>
    <property type="molecule type" value="Genomic_DNA"/>
</dbReference>
<feature type="non-terminal residue" evidence="2">
    <location>
        <position position="1"/>
    </location>
</feature>
<feature type="region of interest" description="Disordered" evidence="1">
    <location>
        <begin position="1"/>
        <end position="267"/>
    </location>
</feature>
<proteinExistence type="predicted"/>
<feature type="compositionally biased region" description="Basic residues" evidence="1">
    <location>
        <begin position="77"/>
        <end position="89"/>
    </location>
</feature>
<evidence type="ECO:0000313" key="2">
    <source>
        <dbReference type="EMBL" id="CAA9525333.1"/>
    </source>
</evidence>
<feature type="compositionally biased region" description="Basic and acidic residues" evidence="1">
    <location>
        <begin position="156"/>
        <end position="166"/>
    </location>
</feature>
<evidence type="ECO:0000256" key="1">
    <source>
        <dbReference type="SAM" id="MobiDB-lite"/>
    </source>
</evidence>
<gene>
    <name evidence="2" type="ORF">AVDCRST_MAG13-3687</name>
</gene>
<feature type="compositionally biased region" description="Basic residues" evidence="1">
    <location>
        <begin position="15"/>
        <end position="27"/>
    </location>
</feature>
<reference evidence="2" key="1">
    <citation type="submission" date="2020-02" db="EMBL/GenBank/DDBJ databases">
        <authorList>
            <person name="Meier V. D."/>
        </authorList>
    </citation>
    <scope>NUCLEOTIDE SEQUENCE</scope>
    <source>
        <strain evidence="2">AVDCRST_MAG13</strain>
    </source>
</reference>
<accession>A0A6J4TJY3</accession>
<protein>
    <submittedName>
        <fullName evidence="2">Uncharacterized protein</fullName>
    </submittedName>
</protein>
<sequence>AGPRHRLCRGDPRRQHALPRRRGRAVRHQVGDRLRRGRAPPGARQAAQGARPGPARLRPRAGDRRGHGLLRAPPAHGGRRAARDLHRHLPRDARGAAGERGAAGPRGGDRRRRRRAPAAAGRDLRRRPGPRRPAPPARPRPGLPGDAPGAAAGRDGLLRRRAEPGRRPHRHGSQAGRGLGRAGLAGAHQRPPGAGGPQRRRAGQPPARGPRRRPRVRPRRPAARRRPGGPRGRAGPRRGAPGQLVRLGQPRAGGHRRPGRRAVAVAPVRLPGLPPAAGGRPPPARVPAAAGDLLQPHAVGSEAGL</sequence>
<organism evidence="2">
    <name type="scientific">uncultured Solirubrobacteraceae bacterium</name>
    <dbReference type="NCBI Taxonomy" id="1162706"/>
    <lineage>
        <taxon>Bacteria</taxon>
        <taxon>Bacillati</taxon>
        <taxon>Actinomycetota</taxon>
        <taxon>Thermoleophilia</taxon>
        <taxon>Solirubrobacterales</taxon>
        <taxon>Solirubrobacteraceae</taxon>
        <taxon>environmental samples</taxon>
    </lineage>
</organism>